<keyword evidence="1" id="KW-0812">Transmembrane</keyword>
<proteinExistence type="predicted"/>
<feature type="transmembrane region" description="Helical" evidence="1">
    <location>
        <begin position="143"/>
        <end position="161"/>
    </location>
</feature>
<feature type="domain" description="Phosphatidic acid phosphatase type 2/haloperoxidase" evidence="2">
    <location>
        <begin position="76"/>
        <end position="185"/>
    </location>
</feature>
<dbReference type="Proteomes" id="UP000006844">
    <property type="component" value="Chromosome"/>
</dbReference>
<dbReference type="GO" id="GO:0042392">
    <property type="term" value="F:sphingosine-1-phosphate phosphatase activity"/>
    <property type="evidence" value="ECO:0007669"/>
    <property type="project" value="TreeGrafter"/>
</dbReference>
<dbReference type="SUPFAM" id="SSF48317">
    <property type="entry name" value="Acid phosphatase/Vanadium-dependent haloperoxidase"/>
    <property type="match status" value="1"/>
</dbReference>
<evidence type="ECO:0000259" key="2">
    <source>
        <dbReference type="SMART" id="SM00014"/>
    </source>
</evidence>
<dbReference type="PANTHER" id="PTHR14969">
    <property type="entry name" value="SPHINGOSINE-1-PHOSPHATE PHOSPHOHYDROLASE"/>
    <property type="match status" value="1"/>
</dbReference>
<evidence type="ECO:0000313" key="3">
    <source>
        <dbReference type="EMBL" id="ADV83425.1"/>
    </source>
</evidence>
<keyword evidence="1" id="KW-0472">Membrane</keyword>
<gene>
    <name evidence="3" type="ordered locus">AciPR4_2648</name>
</gene>
<dbReference type="KEGG" id="tsa:AciPR4_2648"/>
<dbReference type="EMBL" id="CP002467">
    <property type="protein sequence ID" value="ADV83425.1"/>
    <property type="molecule type" value="Genomic_DNA"/>
</dbReference>
<keyword evidence="4" id="KW-1185">Reference proteome</keyword>
<dbReference type="eggNOG" id="COG0671">
    <property type="taxonomic scope" value="Bacteria"/>
</dbReference>
<dbReference type="AlphaFoldDB" id="E8V1T7"/>
<feature type="transmembrane region" description="Helical" evidence="1">
    <location>
        <begin position="170"/>
        <end position="188"/>
    </location>
</feature>
<feature type="transmembrane region" description="Helical" evidence="1">
    <location>
        <begin position="74"/>
        <end position="92"/>
    </location>
</feature>
<organism evidence="3 4">
    <name type="scientific">Terriglobus saanensis (strain ATCC BAA-1853 / DSM 23119 / SP1PR4)</name>
    <dbReference type="NCBI Taxonomy" id="401053"/>
    <lineage>
        <taxon>Bacteria</taxon>
        <taxon>Pseudomonadati</taxon>
        <taxon>Acidobacteriota</taxon>
        <taxon>Terriglobia</taxon>
        <taxon>Terriglobales</taxon>
        <taxon>Acidobacteriaceae</taxon>
        <taxon>Terriglobus</taxon>
    </lineage>
</organism>
<dbReference type="InterPro" id="IPR000326">
    <property type="entry name" value="PAP2/HPO"/>
</dbReference>
<dbReference type="RefSeq" id="WP_013569158.1">
    <property type="nucleotide sequence ID" value="NC_014963.1"/>
</dbReference>
<evidence type="ECO:0000256" key="1">
    <source>
        <dbReference type="SAM" id="Phobius"/>
    </source>
</evidence>
<dbReference type="SMART" id="SM00014">
    <property type="entry name" value="acidPPc"/>
    <property type="match status" value="1"/>
</dbReference>
<protein>
    <submittedName>
        <fullName evidence="3">Phosphoesterase PA-phosphatase related protein</fullName>
    </submittedName>
</protein>
<dbReference type="OrthoDB" id="9789113at2"/>
<evidence type="ECO:0000313" key="4">
    <source>
        <dbReference type="Proteomes" id="UP000006844"/>
    </source>
</evidence>
<keyword evidence="1" id="KW-1133">Transmembrane helix</keyword>
<dbReference type="Gene3D" id="1.20.144.10">
    <property type="entry name" value="Phosphatidic acid phosphatase type 2/haloperoxidase"/>
    <property type="match status" value="1"/>
</dbReference>
<accession>E8V1T7</accession>
<dbReference type="HOGENOM" id="CLU_072573_10_2_0"/>
<sequence>MSQVNTDVTLSSTYRARIDDLFLRMNQREVHVVAKLVRYSEPKPLLLTVNAINQLCDGWIYLPIALYVVVLREWRLLVALITGVALSHLFYGSTKPRFARVRPCNFVENIPSRSRCLDRYSFPSGHCMTLSVVGFLLCWQHHAAIPALALGLLLLCWARVASGQHYPSDLVAGIGVGYFVGTTVALILL</sequence>
<dbReference type="InterPro" id="IPR036938">
    <property type="entry name" value="PAP2/HPO_sf"/>
</dbReference>
<name>E8V1T7_TERSS</name>
<reference evidence="3 4" key="1">
    <citation type="journal article" date="2012" name="Stand. Genomic Sci.">
        <title>Complete genome sequence of Terriglobus saanensis type strain SP1PR4(T), an Acidobacteria from tundra soil.</title>
        <authorList>
            <person name="Rawat S.R."/>
            <person name="Mannisto M.K."/>
            <person name="Starovoytov V."/>
            <person name="Goodwin L."/>
            <person name="Nolan M."/>
            <person name="Hauser L."/>
            <person name="Land M."/>
            <person name="Davenport K.W."/>
            <person name="Woyke T."/>
            <person name="Haggblom M.M."/>
        </authorList>
    </citation>
    <scope>NUCLEOTIDE SEQUENCE</scope>
    <source>
        <strain evidence="4">ATCC BAA-1853 / DSM 23119 / SP1PR4</strain>
    </source>
</reference>
<dbReference type="Pfam" id="PF01569">
    <property type="entry name" value="PAP2"/>
    <property type="match status" value="1"/>
</dbReference>
<dbReference type="PANTHER" id="PTHR14969:SF13">
    <property type="entry name" value="AT30094P"/>
    <property type="match status" value="1"/>
</dbReference>